<dbReference type="InterPro" id="IPR041428">
    <property type="entry name" value="PHsplit_syntrophin"/>
</dbReference>
<dbReference type="InterPro" id="IPR011993">
    <property type="entry name" value="PH-like_dom_sf"/>
</dbReference>
<dbReference type="SUPFAM" id="SSF50729">
    <property type="entry name" value="PH domain-like"/>
    <property type="match status" value="2"/>
</dbReference>
<dbReference type="Pfam" id="PF18012">
    <property type="entry name" value="PH_17"/>
    <property type="match status" value="1"/>
</dbReference>
<dbReference type="GO" id="GO:0005198">
    <property type="term" value="F:structural molecule activity"/>
    <property type="evidence" value="ECO:0007669"/>
    <property type="project" value="InterPro"/>
</dbReference>
<proteinExistence type="predicted"/>
<evidence type="ECO:0000313" key="3">
    <source>
        <dbReference type="EMBL" id="GIY31111.1"/>
    </source>
</evidence>
<evidence type="ECO:0000259" key="2">
    <source>
        <dbReference type="Pfam" id="PF18012"/>
    </source>
</evidence>
<protein>
    <submittedName>
        <fullName evidence="3">Gamma-2-syntrophin</fullName>
    </submittedName>
</protein>
<keyword evidence="4" id="KW-1185">Reference proteome</keyword>
<feature type="domain" description="Syntrophin split Pleckstrin homology (PH)" evidence="2">
    <location>
        <begin position="43"/>
        <end position="100"/>
    </location>
</feature>
<dbReference type="PANTHER" id="PTHR10554:SF1">
    <property type="entry name" value="FI16515P1"/>
    <property type="match status" value="1"/>
</dbReference>
<evidence type="ECO:0000313" key="4">
    <source>
        <dbReference type="Proteomes" id="UP001054945"/>
    </source>
</evidence>
<reference evidence="3 4" key="1">
    <citation type="submission" date="2021-06" db="EMBL/GenBank/DDBJ databases">
        <title>Caerostris extrusa draft genome.</title>
        <authorList>
            <person name="Kono N."/>
            <person name="Arakawa K."/>
        </authorList>
    </citation>
    <scope>NUCLEOTIDE SEQUENCE [LARGE SCALE GENOMIC DNA]</scope>
</reference>
<sequence length="214" mass="24615">MVNDITLDHVNHDDAVNVLRTAGDEGQKSPKTPQGASRMERRWVDVMTIHLLMAYLTRYMLDTDKLRPNAFEIRSQEGKPSAVVHCDDANMLSEWIKHISSNILQLTAQQIKTFNESLPQPDQILYMGWISEGTSAPQPWYKWQPRFLALKGAELYIFDTPPDTDLLDERQHCFMLHTGISDTHYMCAETKSELLRIENGWHRATYNAVTRLGV</sequence>
<evidence type="ECO:0000256" key="1">
    <source>
        <dbReference type="SAM" id="MobiDB-lite"/>
    </source>
</evidence>
<dbReference type="AlphaFoldDB" id="A0AAV4SD41"/>
<dbReference type="Proteomes" id="UP001054945">
    <property type="component" value="Unassembled WGS sequence"/>
</dbReference>
<dbReference type="CDD" id="cd00821">
    <property type="entry name" value="PH"/>
    <property type="match status" value="1"/>
</dbReference>
<comment type="caution">
    <text evidence="3">The sequence shown here is derived from an EMBL/GenBank/DDBJ whole genome shotgun (WGS) entry which is preliminary data.</text>
</comment>
<dbReference type="GO" id="GO:0016010">
    <property type="term" value="C:dystrophin-associated glycoprotein complex"/>
    <property type="evidence" value="ECO:0007669"/>
    <property type="project" value="TreeGrafter"/>
</dbReference>
<dbReference type="Gene3D" id="2.30.29.30">
    <property type="entry name" value="Pleckstrin-homology domain (PH domain)/Phosphotyrosine-binding domain (PTB)"/>
    <property type="match status" value="1"/>
</dbReference>
<dbReference type="InterPro" id="IPR015482">
    <property type="entry name" value="Syntrophin"/>
</dbReference>
<dbReference type="PANTHER" id="PTHR10554">
    <property type="entry name" value="SYNTROPHIN"/>
    <property type="match status" value="1"/>
</dbReference>
<name>A0AAV4SD41_CAEEX</name>
<dbReference type="EMBL" id="BPLR01009326">
    <property type="protein sequence ID" value="GIY31111.1"/>
    <property type="molecule type" value="Genomic_DNA"/>
</dbReference>
<gene>
    <name evidence="3" type="primary">Sntg2</name>
    <name evidence="3" type="ORF">CEXT_141161</name>
</gene>
<accession>A0AAV4SD41</accession>
<organism evidence="3 4">
    <name type="scientific">Caerostris extrusa</name>
    <name type="common">Bark spider</name>
    <name type="synonym">Caerostris bankana</name>
    <dbReference type="NCBI Taxonomy" id="172846"/>
    <lineage>
        <taxon>Eukaryota</taxon>
        <taxon>Metazoa</taxon>
        <taxon>Ecdysozoa</taxon>
        <taxon>Arthropoda</taxon>
        <taxon>Chelicerata</taxon>
        <taxon>Arachnida</taxon>
        <taxon>Araneae</taxon>
        <taxon>Araneomorphae</taxon>
        <taxon>Entelegynae</taxon>
        <taxon>Araneoidea</taxon>
        <taxon>Araneidae</taxon>
        <taxon>Caerostris</taxon>
    </lineage>
</organism>
<feature type="region of interest" description="Disordered" evidence="1">
    <location>
        <begin position="19"/>
        <end position="39"/>
    </location>
</feature>